<feature type="compositionally biased region" description="Polar residues" evidence="1">
    <location>
        <begin position="282"/>
        <end position="306"/>
    </location>
</feature>
<name>A0AAV6XDF2_9LAMI</name>
<keyword evidence="4" id="KW-1185">Reference proteome</keyword>
<sequence length="390" mass="44333">MAYVEIEKFETWAWFLALLLRDIGSHEEKGWAFISDRQKGLLEAISKQAPQAEHRICLRHMYNNFKGRYKGQQLKNLFWKAASTYNVRQHLRVMREIQRISPKRSINKLRLETDDYVDDCFKKERYLRVYSHMVNHVPGMHEYEESTLGIVNPPNVKTRLGRPKKKRMRDGNDRDENNNSRQRERNGAAATAQTEGTPTTGQPSANVPPADEHNENLGPSQIPSQTEVLMESFDFNVFSDFEIPSQTDVPIESVNLSDYFEVPQTATQASSSIPPRPRSRKQQTPQPRRIPNQASATPVTQRTESVTALERLKKRMQPSLPRPPKMPQVSTSTNSRPPKRPQASSSNTSRPSTFKRQCCTSSTSQNSTSVQGVGFLLNVYGLACVMLGGE</sequence>
<feature type="region of interest" description="Disordered" evidence="1">
    <location>
        <begin position="265"/>
        <end position="368"/>
    </location>
</feature>
<feature type="region of interest" description="Disordered" evidence="1">
    <location>
        <begin position="151"/>
        <end position="221"/>
    </location>
</feature>
<dbReference type="AlphaFoldDB" id="A0AAV6XDF2"/>
<evidence type="ECO:0000313" key="4">
    <source>
        <dbReference type="Proteomes" id="UP000826271"/>
    </source>
</evidence>
<dbReference type="InterPro" id="IPR018289">
    <property type="entry name" value="MULE_transposase_dom"/>
</dbReference>
<evidence type="ECO:0000259" key="2">
    <source>
        <dbReference type="Pfam" id="PF10551"/>
    </source>
</evidence>
<dbReference type="Proteomes" id="UP000826271">
    <property type="component" value="Unassembled WGS sequence"/>
</dbReference>
<gene>
    <name evidence="3" type="ORF">BUALT_Bualt09G0140400</name>
</gene>
<feature type="compositionally biased region" description="Polar residues" evidence="1">
    <location>
        <begin position="328"/>
        <end position="355"/>
    </location>
</feature>
<protein>
    <recommendedName>
        <fullName evidence="2">MULE transposase domain-containing protein</fullName>
    </recommendedName>
</protein>
<dbReference type="Pfam" id="PF10551">
    <property type="entry name" value="MULE"/>
    <property type="match status" value="1"/>
</dbReference>
<proteinExistence type="predicted"/>
<reference evidence="3" key="1">
    <citation type="submission" date="2019-10" db="EMBL/GenBank/DDBJ databases">
        <authorList>
            <person name="Zhang R."/>
            <person name="Pan Y."/>
            <person name="Wang J."/>
            <person name="Ma R."/>
            <person name="Yu S."/>
        </authorList>
    </citation>
    <scope>NUCLEOTIDE SEQUENCE</scope>
    <source>
        <strain evidence="3">LA-IB0</strain>
        <tissue evidence="3">Leaf</tissue>
    </source>
</reference>
<dbReference type="EMBL" id="WHWC01000009">
    <property type="protein sequence ID" value="KAG8377168.1"/>
    <property type="molecule type" value="Genomic_DNA"/>
</dbReference>
<feature type="domain" description="MULE transposase" evidence="2">
    <location>
        <begin position="4"/>
        <end position="64"/>
    </location>
</feature>
<accession>A0AAV6XDF2</accession>
<organism evidence="3 4">
    <name type="scientific">Buddleja alternifolia</name>
    <dbReference type="NCBI Taxonomy" id="168488"/>
    <lineage>
        <taxon>Eukaryota</taxon>
        <taxon>Viridiplantae</taxon>
        <taxon>Streptophyta</taxon>
        <taxon>Embryophyta</taxon>
        <taxon>Tracheophyta</taxon>
        <taxon>Spermatophyta</taxon>
        <taxon>Magnoliopsida</taxon>
        <taxon>eudicotyledons</taxon>
        <taxon>Gunneridae</taxon>
        <taxon>Pentapetalae</taxon>
        <taxon>asterids</taxon>
        <taxon>lamiids</taxon>
        <taxon>Lamiales</taxon>
        <taxon>Scrophulariaceae</taxon>
        <taxon>Buddlejeae</taxon>
        <taxon>Buddleja</taxon>
    </lineage>
</organism>
<feature type="compositionally biased region" description="Low complexity" evidence="1">
    <location>
        <begin position="357"/>
        <end position="368"/>
    </location>
</feature>
<evidence type="ECO:0000313" key="3">
    <source>
        <dbReference type="EMBL" id="KAG8377168.1"/>
    </source>
</evidence>
<feature type="compositionally biased region" description="Polar residues" evidence="1">
    <location>
        <begin position="191"/>
        <end position="205"/>
    </location>
</feature>
<evidence type="ECO:0000256" key="1">
    <source>
        <dbReference type="SAM" id="MobiDB-lite"/>
    </source>
</evidence>
<feature type="compositionally biased region" description="Basic and acidic residues" evidence="1">
    <location>
        <begin position="169"/>
        <end position="186"/>
    </location>
</feature>
<comment type="caution">
    <text evidence="3">The sequence shown here is derived from an EMBL/GenBank/DDBJ whole genome shotgun (WGS) entry which is preliminary data.</text>
</comment>
<dbReference type="PANTHER" id="PTHR31973">
    <property type="entry name" value="POLYPROTEIN, PUTATIVE-RELATED"/>
    <property type="match status" value="1"/>
</dbReference>
<feature type="compositionally biased region" description="Basic residues" evidence="1">
    <location>
        <begin position="159"/>
        <end position="168"/>
    </location>
</feature>
<dbReference type="PANTHER" id="PTHR31973:SF187">
    <property type="entry name" value="MUTATOR TRANSPOSASE MUDRA PROTEIN"/>
    <property type="match status" value="1"/>
</dbReference>